<evidence type="ECO:0000256" key="1">
    <source>
        <dbReference type="SAM" id="Phobius"/>
    </source>
</evidence>
<organism evidence="3">
    <name type="scientific">viral metagenome</name>
    <dbReference type="NCBI Taxonomy" id="1070528"/>
    <lineage>
        <taxon>unclassified sequences</taxon>
        <taxon>metagenomes</taxon>
        <taxon>organismal metagenomes</taxon>
    </lineage>
</organism>
<evidence type="ECO:0000313" key="3">
    <source>
        <dbReference type="EMBL" id="QJA86026.1"/>
    </source>
</evidence>
<reference evidence="3" key="1">
    <citation type="submission" date="2020-03" db="EMBL/GenBank/DDBJ databases">
        <title>The deep terrestrial virosphere.</title>
        <authorList>
            <person name="Holmfeldt K."/>
            <person name="Nilsson E."/>
            <person name="Simone D."/>
            <person name="Lopez-Fernandez M."/>
            <person name="Wu X."/>
            <person name="de Brujin I."/>
            <person name="Lundin D."/>
            <person name="Andersson A."/>
            <person name="Bertilsson S."/>
            <person name="Dopson M."/>
        </authorList>
    </citation>
    <scope>NUCLEOTIDE SEQUENCE</scope>
    <source>
        <strain evidence="2">MM415A00943</strain>
        <strain evidence="3">MM415B02148</strain>
    </source>
</reference>
<evidence type="ECO:0000313" key="2">
    <source>
        <dbReference type="EMBL" id="QJA79133.1"/>
    </source>
</evidence>
<keyword evidence="1" id="KW-0472">Membrane</keyword>
<dbReference type="EMBL" id="MT142610">
    <property type="protein sequence ID" value="QJA86026.1"/>
    <property type="molecule type" value="Genomic_DNA"/>
</dbReference>
<accession>A0A6M3KVB1</accession>
<sequence length="64" mass="7081">MREVEDFVKLSRRMVVDVALLSGGMLVGVVLLTILFLNPTWGRILRRTYLQSAGNATIGSTTDE</sequence>
<feature type="transmembrane region" description="Helical" evidence="1">
    <location>
        <begin position="18"/>
        <end position="37"/>
    </location>
</feature>
<dbReference type="AlphaFoldDB" id="A0A6M3KVB1"/>
<protein>
    <submittedName>
        <fullName evidence="3">Uncharacterized protein</fullName>
    </submittedName>
</protein>
<keyword evidence="1" id="KW-1133">Transmembrane helix</keyword>
<gene>
    <name evidence="2" type="ORF">MM415A00943_0036</name>
    <name evidence="3" type="ORF">MM415B02148_0012</name>
</gene>
<proteinExistence type="predicted"/>
<name>A0A6M3KVB1_9ZZZZ</name>
<keyword evidence="1" id="KW-0812">Transmembrane</keyword>
<dbReference type="EMBL" id="MT142367">
    <property type="protein sequence ID" value="QJA79133.1"/>
    <property type="molecule type" value="Genomic_DNA"/>
</dbReference>